<name>A0A9P6JJ09_9AGAR</name>
<dbReference type="OrthoDB" id="3199068at2759"/>
<organism evidence="1 2">
    <name type="scientific">Crepidotus variabilis</name>
    <dbReference type="NCBI Taxonomy" id="179855"/>
    <lineage>
        <taxon>Eukaryota</taxon>
        <taxon>Fungi</taxon>
        <taxon>Dikarya</taxon>
        <taxon>Basidiomycota</taxon>
        <taxon>Agaricomycotina</taxon>
        <taxon>Agaricomycetes</taxon>
        <taxon>Agaricomycetidae</taxon>
        <taxon>Agaricales</taxon>
        <taxon>Agaricineae</taxon>
        <taxon>Crepidotaceae</taxon>
        <taxon>Crepidotus</taxon>
    </lineage>
</organism>
<evidence type="ECO:0000313" key="1">
    <source>
        <dbReference type="EMBL" id="KAF9522797.1"/>
    </source>
</evidence>
<evidence type="ECO:0008006" key="3">
    <source>
        <dbReference type="Google" id="ProtNLM"/>
    </source>
</evidence>
<reference evidence="1" key="1">
    <citation type="submission" date="2020-11" db="EMBL/GenBank/DDBJ databases">
        <authorList>
            <consortium name="DOE Joint Genome Institute"/>
            <person name="Ahrendt S."/>
            <person name="Riley R."/>
            <person name="Andreopoulos W."/>
            <person name="Labutti K."/>
            <person name="Pangilinan J."/>
            <person name="Ruiz-Duenas F.J."/>
            <person name="Barrasa J.M."/>
            <person name="Sanchez-Garcia M."/>
            <person name="Camarero S."/>
            <person name="Miyauchi S."/>
            <person name="Serrano A."/>
            <person name="Linde D."/>
            <person name="Babiker R."/>
            <person name="Drula E."/>
            <person name="Ayuso-Fernandez I."/>
            <person name="Pacheco R."/>
            <person name="Padilla G."/>
            <person name="Ferreira P."/>
            <person name="Barriuso J."/>
            <person name="Kellner H."/>
            <person name="Castanera R."/>
            <person name="Alfaro M."/>
            <person name="Ramirez L."/>
            <person name="Pisabarro A.G."/>
            <person name="Kuo A."/>
            <person name="Tritt A."/>
            <person name="Lipzen A."/>
            <person name="He G."/>
            <person name="Yan M."/>
            <person name="Ng V."/>
            <person name="Cullen D."/>
            <person name="Martin F."/>
            <person name="Rosso M.-N."/>
            <person name="Henrissat B."/>
            <person name="Hibbett D."/>
            <person name="Martinez A.T."/>
            <person name="Grigoriev I.V."/>
        </authorList>
    </citation>
    <scope>NUCLEOTIDE SEQUENCE</scope>
    <source>
        <strain evidence="1">CBS 506.95</strain>
    </source>
</reference>
<proteinExistence type="predicted"/>
<comment type="caution">
    <text evidence="1">The sequence shown here is derived from an EMBL/GenBank/DDBJ whole genome shotgun (WGS) entry which is preliminary data.</text>
</comment>
<dbReference type="AlphaFoldDB" id="A0A9P6JJ09"/>
<keyword evidence="2" id="KW-1185">Reference proteome</keyword>
<dbReference type="Proteomes" id="UP000807306">
    <property type="component" value="Unassembled WGS sequence"/>
</dbReference>
<protein>
    <recommendedName>
        <fullName evidence="3">BTB domain-containing protein</fullName>
    </recommendedName>
</protein>
<evidence type="ECO:0000313" key="2">
    <source>
        <dbReference type="Proteomes" id="UP000807306"/>
    </source>
</evidence>
<dbReference type="Gene3D" id="3.30.710.10">
    <property type="entry name" value="Potassium Channel Kv1.1, Chain A"/>
    <property type="match status" value="1"/>
</dbReference>
<dbReference type="InterPro" id="IPR011333">
    <property type="entry name" value="SKP1/BTB/POZ_sf"/>
</dbReference>
<accession>A0A9P6JJ09</accession>
<gene>
    <name evidence="1" type="ORF">CPB83DRAFT_887354</name>
</gene>
<dbReference type="EMBL" id="MU157934">
    <property type="protein sequence ID" value="KAF9522797.1"/>
    <property type="molecule type" value="Genomic_DNA"/>
</dbReference>
<sequence>MDLDSDPVMVPSDGAAIRERHQKYYFELVLFEVEKTLFNVPKSGFLRSNPKFFDQFGATGTSLPSDEGQSTPIELKDVTAQAFEGLLLVLYPIDGTASTYEEWLGALELATLWDFPNIRTKAIEAMSILNESNSRSTMEIVVLSKKYKIKSWLREAYIKLVQQKHVDLEELLKVLDCETVMRLFAARSYILQTYTPAKLQNLCNSCRSGRGYTHCSNGCYKAGGFCDLDCPNSGRYQECTNVCTNRPISGGLDNLPKVEAEVDKIFNAEFSRL</sequence>